<keyword evidence="3" id="KW-1185">Reference proteome</keyword>
<keyword evidence="1" id="KW-1133">Transmembrane helix</keyword>
<dbReference type="Proteomes" id="UP000183832">
    <property type="component" value="Unassembled WGS sequence"/>
</dbReference>
<reference evidence="2 3" key="1">
    <citation type="submission" date="2015-04" db="EMBL/GenBank/DDBJ databases">
        <authorList>
            <person name="Syromyatnikov M.Y."/>
            <person name="Popov V.N."/>
        </authorList>
    </citation>
    <scope>NUCLEOTIDE SEQUENCE [LARGE SCALE GENOMIC DNA]</scope>
</reference>
<sequence length="115" mass="13168">MNLFMTSFILIRDNKKLIYPFTLPTQRRSGVVGRNFFDLTLLIAGLFTDAVVASNVIISALTFFFCFVNQPRVKKQKADNVCEKPLNGFLFVECDLENHKLCFLRKIQEGKNKAS</sequence>
<dbReference type="AlphaFoldDB" id="A0A1J1HNB6"/>
<keyword evidence="1" id="KW-0472">Membrane</keyword>
<protein>
    <submittedName>
        <fullName evidence="2">CLUMA_CG002713, isoform A</fullName>
    </submittedName>
</protein>
<evidence type="ECO:0000313" key="2">
    <source>
        <dbReference type="EMBL" id="CRK88876.1"/>
    </source>
</evidence>
<gene>
    <name evidence="2" type="ORF">CLUMA_CG002713</name>
</gene>
<organism evidence="2 3">
    <name type="scientific">Clunio marinus</name>
    <dbReference type="NCBI Taxonomy" id="568069"/>
    <lineage>
        <taxon>Eukaryota</taxon>
        <taxon>Metazoa</taxon>
        <taxon>Ecdysozoa</taxon>
        <taxon>Arthropoda</taxon>
        <taxon>Hexapoda</taxon>
        <taxon>Insecta</taxon>
        <taxon>Pterygota</taxon>
        <taxon>Neoptera</taxon>
        <taxon>Endopterygota</taxon>
        <taxon>Diptera</taxon>
        <taxon>Nematocera</taxon>
        <taxon>Chironomoidea</taxon>
        <taxon>Chironomidae</taxon>
        <taxon>Clunio</taxon>
    </lineage>
</organism>
<evidence type="ECO:0000256" key="1">
    <source>
        <dbReference type="SAM" id="Phobius"/>
    </source>
</evidence>
<keyword evidence="1" id="KW-0812">Transmembrane</keyword>
<evidence type="ECO:0000313" key="3">
    <source>
        <dbReference type="Proteomes" id="UP000183832"/>
    </source>
</evidence>
<proteinExistence type="predicted"/>
<name>A0A1J1HNB6_9DIPT</name>
<feature type="transmembrane region" description="Helical" evidence="1">
    <location>
        <begin position="41"/>
        <end position="68"/>
    </location>
</feature>
<accession>A0A1J1HNB6</accession>
<dbReference type="EMBL" id="CVRI01000010">
    <property type="protein sequence ID" value="CRK88876.1"/>
    <property type="molecule type" value="Genomic_DNA"/>
</dbReference>